<comment type="subcellular location">
    <subcellularLocation>
        <location evidence="1">Virion</location>
    </subcellularLocation>
</comment>
<gene>
    <name evidence="4" type="primary">SRR7976325_16_3</name>
</gene>
<sequence>MSAQSNITLNDGQATPVAHTFSAAGVNASGVATYEDRVSGIPLSFPTITQGFQRPTDKRPTYKVTHNVSYPVLEQTVANAVAATGFVPAPALAYTLFFAGTWSLHRRSTTAQRKDLKAYVGNLLSAGSGVVFDAVVNLDTTY</sequence>
<accession>A0A8S5L4Y0</accession>
<keyword evidence="5" id="KW-1185">Reference proteome</keyword>
<dbReference type="KEGG" id="vg:80398734"/>
<evidence type="ECO:0000256" key="2">
    <source>
        <dbReference type="ARBA" id="ARBA00022561"/>
    </source>
</evidence>
<dbReference type="EMBL" id="BK014197">
    <property type="protein sequence ID" value="DAD52758.1"/>
    <property type="molecule type" value="Genomic_RNA"/>
</dbReference>
<keyword evidence="2 4" id="KW-0167">Capsid protein</keyword>
<proteinExistence type="predicted"/>
<dbReference type="RefSeq" id="YP_010769655.1">
    <property type="nucleotide sequence ID" value="NC_074038.1"/>
</dbReference>
<evidence type="ECO:0000313" key="5">
    <source>
        <dbReference type="Proteomes" id="UP000677801"/>
    </source>
</evidence>
<evidence type="ECO:0000313" key="4">
    <source>
        <dbReference type="EMBL" id="DAD52758.1"/>
    </source>
</evidence>
<dbReference type="Proteomes" id="UP000677801">
    <property type="component" value="Segment"/>
</dbReference>
<reference evidence="4" key="1">
    <citation type="submission" date="2020-09" db="EMBL/GenBank/DDBJ databases">
        <title>Leviviricetes taxonomy.</title>
        <authorList>
            <person name="Stockdale S.R."/>
            <person name="Callanan J."/>
            <person name="Adriaenssens E.M."/>
            <person name="Kuhn J.H."/>
            <person name="Rumnieks J."/>
            <person name="Shkoporov A."/>
            <person name="Draper L.A."/>
            <person name="Ross P."/>
            <person name="Hill C."/>
        </authorList>
    </citation>
    <scope>NUCLEOTIDE SEQUENCE</scope>
</reference>
<evidence type="ECO:0000256" key="1">
    <source>
        <dbReference type="ARBA" id="ARBA00004328"/>
    </source>
</evidence>
<dbReference type="GeneID" id="80398734"/>
<dbReference type="SUPFAM" id="SSF55405">
    <property type="entry name" value="RNA bacteriophage capsid protein"/>
    <property type="match status" value="1"/>
</dbReference>
<dbReference type="Gene3D" id="3.30.380.10">
    <property type="entry name" value="MS2 Viral Coat Protein"/>
    <property type="match status" value="1"/>
</dbReference>
<dbReference type="InterPro" id="IPR015954">
    <property type="entry name" value="Phage_RNA-type_capsid"/>
</dbReference>
<protein>
    <submittedName>
        <fullName evidence="4">Coat protein</fullName>
    </submittedName>
</protein>
<organism evidence="4 5">
    <name type="scientific">ssRNA phage SRR7976325_16</name>
    <dbReference type="NCBI Taxonomy" id="2786703"/>
    <lineage>
        <taxon>Viruses</taxon>
        <taxon>Riboviria</taxon>
        <taxon>Orthornavirae</taxon>
        <taxon>Lenarviricota</taxon>
        <taxon>Leviviricetes</taxon>
        <taxon>Norzivirales</taxon>
        <taxon>Fiersviridae</taxon>
        <taxon>Onohmuvirus</taxon>
        <taxon>Onohmuvirus pelenecus</taxon>
    </lineage>
</organism>
<name>A0A8S5L4Y0_9VIRU</name>
<dbReference type="GO" id="GO:0019028">
    <property type="term" value="C:viral capsid"/>
    <property type="evidence" value="ECO:0007669"/>
    <property type="project" value="UniProtKB-KW"/>
</dbReference>
<keyword evidence="3" id="KW-0946">Virion</keyword>
<evidence type="ECO:0000256" key="3">
    <source>
        <dbReference type="ARBA" id="ARBA00022844"/>
    </source>
</evidence>